<name>A0A7X4GQG4_9BURK</name>
<gene>
    <name evidence="1" type="ORF">GTP45_10680</name>
</gene>
<reference evidence="1 2" key="1">
    <citation type="submission" date="2019-12" db="EMBL/GenBank/DDBJ databases">
        <title>Novel species isolated from a subtropical stream in China.</title>
        <authorList>
            <person name="Lu H."/>
        </authorList>
    </citation>
    <scope>NUCLEOTIDE SEQUENCE [LARGE SCALE GENOMIC DNA]</scope>
    <source>
        <strain evidence="1 2">FT55W</strain>
    </source>
</reference>
<sequence>MNLTSADMTKLGIALGICFALYKFGPNDAIKAAGLAVGAVVVAKKVPYVSAAL</sequence>
<protein>
    <submittedName>
        <fullName evidence="1">Uncharacterized protein</fullName>
    </submittedName>
</protein>
<accession>A0A7X4GQG4</accession>
<dbReference type="AlphaFoldDB" id="A0A7X4GQG4"/>
<dbReference type="EMBL" id="WWCK01000003">
    <property type="protein sequence ID" value="MYM67295.1"/>
    <property type="molecule type" value="Genomic_DNA"/>
</dbReference>
<evidence type="ECO:0000313" key="1">
    <source>
        <dbReference type="EMBL" id="MYM67295.1"/>
    </source>
</evidence>
<comment type="caution">
    <text evidence="1">The sequence shown here is derived from an EMBL/GenBank/DDBJ whole genome shotgun (WGS) entry which is preliminary data.</text>
</comment>
<dbReference type="RefSeq" id="WP_161013846.1">
    <property type="nucleotide sequence ID" value="NZ_WWCK01000003.1"/>
</dbReference>
<keyword evidence="2" id="KW-1185">Reference proteome</keyword>
<evidence type="ECO:0000313" key="2">
    <source>
        <dbReference type="Proteomes" id="UP000450012"/>
    </source>
</evidence>
<proteinExistence type="predicted"/>
<organism evidence="1 2">
    <name type="scientific">Duganella rivi</name>
    <dbReference type="NCBI Taxonomy" id="2666083"/>
    <lineage>
        <taxon>Bacteria</taxon>
        <taxon>Pseudomonadati</taxon>
        <taxon>Pseudomonadota</taxon>
        <taxon>Betaproteobacteria</taxon>
        <taxon>Burkholderiales</taxon>
        <taxon>Oxalobacteraceae</taxon>
        <taxon>Telluria group</taxon>
        <taxon>Duganella</taxon>
    </lineage>
</organism>
<dbReference type="Proteomes" id="UP000450012">
    <property type="component" value="Unassembled WGS sequence"/>
</dbReference>